<organism evidence="2 3">
    <name type="scientific">Cyphellophora attinorum</name>
    <dbReference type="NCBI Taxonomy" id="1664694"/>
    <lineage>
        <taxon>Eukaryota</taxon>
        <taxon>Fungi</taxon>
        <taxon>Dikarya</taxon>
        <taxon>Ascomycota</taxon>
        <taxon>Pezizomycotina</taxon>
        <taxon>Eurotiomycetes</taxon>
        <taxon>Chaetothyriomycetidae</taxon>
        <taxon>Chaetothyriales</taxon>
        <taxon>Cyphellophoraceae</taxon>
        <taxon>Cyphellophora</taxon>
    </lineage>
</organism>
<dbReference type="InterPro" id="IPR036389">
    <property type="entry name" value="RNase_III_sf"/>
</dbReference>
<dbReference type="VEuPathDB" id="FungiDB:AB675_3183"/>
<keyword evidence="3" id="KW-1185">Reference proteome</keyword>
<comment type="caution">
    <text evidence="2">The sequence shown here is derived from an EMBL/GenBank/DDBJ whole genome shotgun (WGS) entry which is preliminary data.</text>
</comment>
<evidence type="ECO:0000313" key="3">
    <source>
        <dbReference type="Proteomes" id="UP000038010"/>
    </source>
</evidence>
<dbReference type="SUPFAM" id="SSF69065">
    <property type="entry name" value="RNase III domain-like"/>
    <property type="match status" value="1"/>
</dbReference>
<evidence type="ECO:0000259" key="1">
    <source>
        <dbReference type="Pfam" id="PF14622"/>
    </source>
</evidence>
<dbReference type="FunFam" id="1.10.1520.10:FF:000018">
    <property type="entry name" value="RNase III domain protein"/>
    <property type="match status" value="1"/>
</dbReference>
<dbReference type="Proteomes" id="UP000038010">
    <property type="component" value="Unassembled WGS sequence"/>
</dbReference>
<dbReference type="GO" id="GO:0032543">
    <property type="term" value="P:mitochondrial translation"/>
    <property type="evidence" value="ECO:0007669"/>
    <property type="project" value="InterPro"/>
</dbReference>
<dbReference type="InterPro" id="IPR040030">
    <property type="entry name" value="Ribosomal_mL57"/>
</dbReference>
<dbReference type="GO" id="GO:0004525">
    <property type="term" value="F:ribonuclease III activity"/>
    <property type="evidence" value="ECO:0007669"/>
    <property type="project" value="InterPro"/>
</dbReference>
<dbReference type="GO" id="GO:0003735">
    <property type="term" value="F:structural constituent of ribosome"/>
    <property type="evidence" value="ECO:0007669"/>
    <property type="project" value="InterPro"/>
</dbReference>
<name>A0A0N1H1J4_9EURO</name>
<dbReference type="Gene3D" id="1.10.1520.10">
    <property type="entry name" value="Ribonuclease III domain"/>
    <property type="match status" value="1"/>
</dbReference>
<dbReference type="GO" id="GO:0005762">
    <property type="term" value="C:mitochondrial large ribosomal subunit"/>
    <property type="evidence" value="ECO:0007669"/>
    <property type="project" value="InterPro"/>
</dbReference>
<dbReference type="AlphaFoldDB" id="A0A0N1H1J4"/>
<accession>A0A0N1H1J4</accession>
<dbReference type="EMBL" id="LFJN01000021">
    <property type="protein sequence ID" value="KPI37997.1"/>
    <property type="molecule type" value="Genomic_DNA"/>
</dbReference>
<feature type="domain" description="RNase III" evidence="1">
    <location>
        <begin position="114"/>
        <end position="260"/>
    </location>
</feature>
<dbReference type="PANTHER" id="PTHR28160">
    <property type="entry name" value="54S RIBOSOMAL PROTEIN L15, MITOCHONDRIAL"/>
    <property type="match status" value="1"/>
</dbReference>
<sequence>MVSPVVSSTRAILQSIPPISSRSPCICTRIEATRQRIRQQRRLVSTGSIHQQEMEVDAPAPRWAHTPPAMKGSLTVRKLTNKGGRHDVNKDPRRLDSFYTRLLGPDGPKLLSDETRWLAVTHKSFDHGRRGFNDRLAFIGKRIVELQTSLNIISSSPAGAIKAALMDDGREPFEHPALAGLESLTQEARHHFTHHAGVARIASNYGIAEVMRWVPRNPDNLANSGADMVYAQAMLAIVGALALEQGGAVANQVCKEKILLPLGLAKQLPSIQQKALHKETPVLSS</sequence>
<dbReference type="OrthoDB" id="2281895at2759"/>
<dbReference type="PANTHER" id="PTHR28160:SF1">
    <property type="entry name" value="LARGE RIBOSOMAL SUBUNIT PROTEIN ML57"/>
    <property type="match status" value="1"/>
</dbReference>
<dbReference type="Pfam" id="PF14622">
    <property type="entry name" value="Ribonucleas_3_3"/>
    <property type="match status" value="1"/>
</dbReference>
<protein>
    <recommendedName>
        <fullName evidence="1">RNase III domain-containing protein</fullName>
    </recommendedName>
</protein>
<evidence type="ECO:0000313" key="2">
    <source>
        <dbReference type="EMBL" id="KPI37997.1"/>
    </source>
</evidence>
<dbReference type="InterPro" id="IPR000999">
    <property type="entry name" value="RNase_III_dom"/>
</dbReference>
<dbReference type="RefSeq" id="XP_017997960.1">
    <property type="nucleotide sequence ID" value="XM_018143212.1"/>
</dbReference>
<reference evidence="2 3" key="1">
    <citation type="submission" date="2015-06" db="EMBL/GenBank/DDBJ databases">
        <title>Draft genome of the ant-associated black yeast Phialophora attae CBS 131958.</title>
        <authorList>
            <person name="Moreno L.F."/>
            <person name="Stielow B.J."/>
            <person name="de Hoog S."/>
            <person name="Vicente V.A."/>
            <person name="Weiss V.A."/>
            <person name="de Vries M."/>
            <person name="Cruz L.M."/>
            <person name="Souza E.M."/>
        </authorList>
    </citation>
    <scope>NUCLEOTIDE SEQUENCE [LARGE SCALE GENOMIC DNA]</scope>
    <source>
        <strain evidence="2 3">CBS 131958</strain>
    </source>
</reference>
<dbReference type="GeneID" id="28735092"/>
<gene>
    <name evidence="2" type="ORF">AB675_3183</name>
</gene>
<proteinExistence type="predicted"/>
<dbReference type="GO" id="GO:0006396">
    <property type="term" value="P:RNA processing"/>
    <property type="evidence" value="ECO:0007669"/>
    <property type="project" value="InterPro"/>
</dbReference>
<dbReference type="STRING" id="1664694.A0A0N1H1J4"/>